<protein>
    <submittedName>
        <fullName evidence="1">Uncharacterized protein</fullName>
    </submittedName>
</protein>
<dbReference type="EMBL" id="NCKW01005981">
    <property type="protein sequence ID" value="POM72284.1"/>
    <property type="molecule type" value="Genomic_DNA"/>
</dbReference>
<evidence type="ECO:0000313" key="2">
    <source>
        <dbReference type="Proteomes" id="UP000237271"/>
    </source>
</evidence>
<keyword evidence="2" id="KW-1185">Reference proteome</keyword>
<proteinExistence type="predicted"/>
<evidence type="ECO:0000313" key="1">
    <source>
        <dbReference type="EMBL" id="POM72284.1"/>
    </source>
</evidence>
<comment type="caution">
    <text evidence="1">The sequence shown here is derived from an EMBL/GenBank/DDBJ whole genome shotgun (WGS) entry which is preliminary data.</text>
</comment>
<gene>
    <name evidence="1" type="ORF">PHPALM_11026</name>
</gene>
<organism evidence="1 2">
    <name type="scientific">Phytophthora palmivora</name>
    <dbReference type="NCBI Taxonomy" id="4796"/>
    <lineage>
        <taxon>Eukaryota</taxon>
        <taxon>Sar</taxon>
        <taxon>Stramenopiles</taxon>
        <taxon>Oomycota</taxon>
        <taxon>Peronosporomycetes</taxon>
        <taxon>Peronosporales</taxon>
        <taxon>Peronosporaceae</taxon>
        <taxon>Phytophthora</taxon>
    </lineage>
</organism>
<dbReference type="AlphaFoldDB" id="A0A2P4Y390"/>
<accession>A0A2P4Y390</accession>
<reference evidence="1 2" key="1">
    <citation type="journal article" date="2017" name="Genome Biol. Evol.">
        <title>Phytophthora megakarya and P. palmivora, closely related causal agents of cacao black pod rot, underwent increases in genome sizes and gene numbers by different mechanisms.</title>
        <authorList>
            <person name="Ali S.S."/>
            <person name="Shao J."/>
            <person name="Lary D.J."/>
            <person name="Kronmiller B."/>
            <person name="Shen D."/>
            <person name="Strem M.D."/>
            <person name="Amoako-Attah I."/>
            <person name="Akrofi A.Y."/>
            <person name="Begoude B.A."/>
            <person name="Ten Hoopen G.M."/>
            <person name="Coulibaly K."/>
            <person name="Kebe B.I."/>
            <person name="Melnick R.L."/>
            <person name="Guiltinan M.J."/>
            <person name="Tyler B.M."/>
            <person name="Meinhardt L.W."/>
            <person name="Bailey B.A."/>
        </authorList>
    </citation>
    <scope>NUCLEOTIDE SEQUENCE [LARGE SCALE GENOMIC DNA]</scope>
    <source>
        <strain evidence="2">sbr112.9</strain>
    </source>
</reference>
<dbReference type="Proteomes" id="UP000237271">
    <property type="component" value="Unassembled WGS sequence"/>
</dbReference>
<sequence length="94" mass="10459">MLEDIEALFHSGQSKPSAYAEVKSPVSQAQVEVDDEHRKDQMGLKFSFKSQKSTMELEAAFKADALAAFARSIELALEPATPSSMWSDINFYNL</sequence>
<name>A0A2P4Y390_9STRA</name>